<feature type="repeat" description="WD" evidence="3">
    <location>
        <begin position="1520"/>
        <end position="1553"/>
    </location>
</feature>
<evidence type="ECO:0000259" key="5">
    <source>
        <dbReference type="Pfam" id="PF00656"/>
    </source>
</evidence>
<keyword evidence="1 3" id="KW-0853">WD repeat</keyword>
<dbReference type="PANTHER" id="PTHR19879">
    <property type="entry name" value="TRANSCRIPTION INITIATION FACTOR TFIID"/>
    <property type="match status" value="1"/>
</dbReference>
<dbReference type="PROSITE" id="PS50082">
    <property type="entry name" value="WD_REPEATS_2"/>
    <property type="match status" value="8"/>
</dbReference>
<dbReference type="PROSITE" id="PS50294">
    <property type="entry name" value="WD_REPEATS_REGION"/>
    <property type="match status" value="5"/>
</dbReference>
<dbReference type="SUPFAM" id="SSF52129">
    <property type="entry name" value="Caspase-like"/>
    <property type="match status" value="1"/>
</dbReference>
<organism evidence="7 8">
    <name type="scientific">Stenomitos frigidus ULC18</name>
    <dbReference type="NCBI Taxonomy" id="2107698"/>
    <lineage>
        <taxon>Bacteria</taxon>
        <taxon>Bacillati</taxon>
        <taxon>Cyanobacteriota</taxon>
        <taxon>Cyanophyceae</taxon>
        <taxon>Leptolyngbyales</taxon>
        <taxon>Leptolyngbyaceae</taxon>
        <taxon>Stenomitos</taxon>
    </lineage>
</organism>
<accession>A0A2T1E9B9</accession>
<dbReference type="PANTHER" id="PTHR19879:SF9">
    <property type="entry name" value="TRANSCRIPTION INITIATION FACTOR TFIID SUBUNIT 5"/>
    <property type="match status" value="1"/>
</dbReference>
<comment type="caution">
    <text evidence="7">The sequence shown here is derived from an EMBL/GenBank/DDBJ whole genome shotgun (WGS) entry which is preliminary data.</text>
</comment>
<dbReference type="Gene3D" id="3.40.50.300">
    <property type="entry name" value="P-loop containing nucleotide triphosphate hydrolases"/>
    <property type="match status" value="1"/>
</dbReference>
<dbReference type="EMBL" id="PVWK01000063">
    <property type="protein sequence ID" value="PSB29285.1"/>
    <property type="molecule type" value="Genomic_DNA"/>
</dbReference>
<evidence type="ECO:0000259" key="6">
    <source>
        <dbReference type="Pfam" id="PF20703"/>
    </source>
</evidence>
<protein>
    <submittedName>
        <fullName evidence="7">Uncharacterized protein</fullName>
    </submittedName>
</protein>
<dbReference type="InterPro" id="IPR029030">
    <property type="entry name" value="Caspase-like_dom_sf"/>
</dbReference>
<dbReference type="Proteomes" id="UP000239576">
    <property type="component" value="Unassembled WGS sequence"/>
</dbReference>
<dbReference type="Gene3D" id="2.130.10.10">
    <property type="entry name" value="YVTN repeat-like/Quinoprotein amine dehydrogenase"/>
    <property type="match status" value="5"/>
</dbReference>
<evidence type="ECO:0000313" key="7">
    <source>
        <dbReference type="EMBL" id="PSB29285.1"/>
    </source>
</evidence>
<dbReference type="SUPFAM" id="SSF50978">
    <property type="entry name" value="WD40 repeat-like"/>
    <property type="match status" value="2"/>
</dbReference>
<dbReference type="InterPro" id="IPR020472">
    <property type="entry name" value="WD40_PAC1"/>
</dbReference>
<dbReference type="Gene3D" id="3.40.50.1460">
    <property type="match status" value="1"/>
</dbReference>
<dbReference type="GO" id="GO:0004197">
    <property type="term" value="F:cysteine-type endopeptidase activity"/>
    <property type="evidence" value="ECO:0007669"/>
    <property type="project" value="InterPro"/>
</dbReference>
<dbReference type="PRINTS" id="PR00320">
    <property type="entry name" value="GPROTEINBRPT"/>
</dbReference>
<dbReference type="InterPro" id="IPR049052">
    <property type="entry name" value="nSTAND1"/>
</dbReference>
<feature type="repeat" description="WD" evidence="3">
    <location>
        <begin position="1554"/>
        <end position="1595"/>
    </location>
</feature>
<feature type="domain" description="Novel STAND NTPase 1" evidence="6">
    <location>
        <begin position="256"/>
        <end position="745"/>
    </location>
</feature>
<dbReference type="InterPro" id="IPR019775">
    <property type="entry name" value="WD40_repeat_CS"/>
</dbReference>
<feature type="repeat" description="WD" evidence="3">
    <location>
        <begin position="888"/>
        <end position="929"/>
    </location>
</feature>
<dbReference type="Pfam" id="PF20703">
    <property type="entry name" value="nSTAND1"/>
    <property type="match status" value="1"/>
</dbReference>
<feature type="repeat" description="WD" evidence="3">
    <location>
        <begin position="1457"/>
        <end position="1491"/>
    </location>
</feature>
<dbReference type="OrthoDB" id="464342at2"/>
<feature type="repeat" description="WD" evidence="3">
    <location>
        <begin position="1595"/>
        <end position="1636"/>
    </location>
</feature>
<name>A0A2T1E9B9_9CYAN</name>
<dbReference type="SUPFAM" id="SSF52540">
    <property type="entry name" value="P-loop containing nucleoside triphosphate hydrolases"/>
    <property type="match status" value="1"/>
</dbReference>
<evidence type="ECO:0000313" key="8">
    <source>
        <dbReference type="Proteomes" id="UP000239576"/>
    </source>
</evidence>
<evidence type="ECO:0000256" key="4">
    <source>
        <dbReference type="SAM" id="MobiDB-lite"/>
    </source>
</evidence>
<dbReference type="InterPro" id="IPR027417">
    <property type="entry name" value="P-loop_NTPase"/>
</dbReference>
<dbReference type="InterPro" id="IPR011600">
    <property type="entry name" value="Pept_C14_caspase"/>
</dbReference>
<dbReference type="InterPro" id="IPR015943">
    <property type="entry name" value="WD40/YVTN_repeat-like_dom_sf"/>
</dbReference>
<sequence>MSRDALVVGISTYQWLPGLSAPSHDAEAIAQRLHADGDFRVARMPEIVQAGQSRIGFKTQVTVADLEGALVKLFKPKGNNIPQTALFYFSGHGLQKDAGVQEGFLATSDANPSNSFYGLSLFWLRRLLQESPVRQRIVLLDCCHSGELLNFLEADPGARSGTDRLFMAASREYEAAYESMIGKYSVFTQALLDGLEPSRTVNGTVTNYALTDWVSNALKREQQQPLFENSGSEILLTRGQGASPIVKTELAQDVCPYRGLEFFDEAHAEYFFGREDLTDQLIEKLRIGNFVAIVGASGSGKSSLVRAGLIHTLRQGKKFSGSDRWRIQLISPTDQPLKSLATAFVNPKDSAIDRAEQLRRAETLLLDGGAGLSHLVRASLMSAKHGRNSRLLLIIDQFEEIFTLCQGLHAERDRQSFFNSLITALRELGDCFSVVVVLRADFFGKYSLYNRLAEKIEQHLVTVTPLTYDQIKASIVKPADKAGIVCEPNLIYNILLDVVGAPGELPLLQYTLLELWQQRQLDPGGGPARLTLDAYNELGGVRGTLQKRANDIFYSLTHEEQRVAKRVFIALTQIGDGTEDTRRRISKSELVSPWFPAELVERVLEKLVTAKLVVTNRIGSSCNRVDRTTQELANVSTALRFAQMRRGKFLQHDPDADRTSDILLGDSTNRSIAVMTRRRTNELGELAAGQCSDSDYQETVDVAHEALIRNWTLLRTWLDENRELLQRQRRIEHVAKEWAASEQSRSPEYLLHGDRLIEAEDYLIAYPDELSALAQRYIAVSREENRRAQKERRLLQLAVPCTLLVALVVTFSQYRAVVKSQAEKEYQLQIATSRQQAAVAQSILQEPESDPTAALLISRLAAEKGGYTYEAQASLRSALQKLRLQANLQGDQGAVHQAIFSPDQRQLATAGDNGTVQLWSIETQTVEKILPWRDASNQPSTTEQPAGRRSQRVTPIIAIAFSPNGKQLAAIAQNSADVQVWSVESGKRLLTLSGFREPARQLIFSPNGDWIAARAGNEVRVWQIKNGALQARLRHTTMVNSLAFSPNSQALLTSSGTVAQLWQISQGQRRKLLRHPKPVNDATFSPDGRLIATASDDGSARLWQSSTGQLRRVLTAAAIPAQRSNRQAIWQAPQPLTQVLFSPNGQFLAAANASQIQLWKVKTGQLWNQLEPNNELGSSEQARQGMLRQKESTDRVAFSPDSRQLVMAAHGWGEERRLEVAHLWDVQTGELLGRLKGHTGAIETVQFSGNGSLIATASTDGSARLWATEMGSEFPMLKTINSQIQWTAFRRLPSTLPLQQLGTAAATPSSLLSKTVKALPEGFGGMVTVAIDGNLRTWNPTQPTASSSNVSRIASVTPGQSWYPARLTGINAFNFLNVFGVAIEPALKGLKPASTELAWVPSKSLSTTTTVSTASAVDSVLLLPYVAPTTDGQKPLDGIETSTTPERLLNIPSNPKLTGVAFSADTQLIATATINGSVDVWQVQPDQSLQRVRRLHKINAIAANLSGAVKQGELKRLDPIRQLAFSPDGRTLLGVDDRTIHIWDLPSGQLRQSLQGHEASIEEAQFSADSQRIVSASRDRTARIWQVASGQLITTLYHRDVISSAHFSPDGQLVAIASWDGTARVLDAATGTLRVVMAGHRGAVLDAEFSPDATTLVTASMDGSVRLWDAKTGTEQALLRSAEPDATQEQIQQAFFSPDGRYVASLSKSGKVHLWAATREELLHLARDRSLRQLQPEECLRYLRLSPNACPALEKGSEGGSADSKPFGTIN</sequence>
<feature type="compositionally biased region" description="Polar residues" evidence="4">
    <location>
        <begin position="935"/>
        <end position="944"/>
    </location>
</feature>
<feature type="repeat" description="WD" evidence="3">
    <location>
        <begin position="1637"/>
        <end position="1678"/>
    </location>
</feature>
<dbReference type="Pfam" id="PF00656">
    <property type="entry name" value="Peptidase_C14"/>
    <property type="match status" value="1"/>
</dbReference>
<feature type="domain" description="Peptidase C14 caspase" evidence="5">
    <location>
        <begin position="5"/>
        <end position="228"/>
    </location>
</feature>
<evidence type="ECO:0000256" key="3">
    <source>
        <dbReference type="PROSITE-ProRule" id="PRU00221"/>
    </source>
</evidence>
<evidence type="ECO:0000256" key="2">
    <source>
        <dbReference type="ARBA" id="ARBA00022737"/>
    </source>
</evidence>
<reference evidence="8" key="1">
    <citation type="submission" date="2018-02" db="EMBL/GenBank/DDBJ databases">
        <authorList>
            <person name="Moore K."/>
            <person name="Momper L."/>
        </authorList>
    </citation>
    <scope>NUCLEOTIDE SEQUENCE [LARGE SCALE GENOMIC DNA]</scope>
    <source>
        <strain evidence="8">ULC18</strain>
    </source>
</reference>
<evidence type="ECO:0000256" key="1">
    <source>
        <dbReference type="ARBA" id="ARBA00022574"/>
    </source>
</evidence>
<proteinExistence type="predicted"/>
<reference evidence="7 8" key="2">
    <citation type="submission" date="2018-03" db="EMBL/GenBank/DDBJ databases">
        <title>The ancient ancestry and fast evolution of plastids.</title>
        <authorList>
            <person name="Moore K.R."/>
            <person name="Magnabosco C."/>
            <person name="Momper L."/>
            <person name="Gold D.A."/>
            <person name="Bosak T."/>
            <person name="Fournier G.P."/>
        </authorList>
    </citation>
    <scope>NUCLEOTIDE SEQUENCE [LARGE SCALE GENOMIC DNA]</scope>
    <source>
        <strain evidence="7 8">ULC18</strain>
    </source>
</reference>
<keyword evidence="8" id="KW-1185">Reference proteome</keyword>
<dbReference type="Pfam" id="PF00400">
    <property type="entry name" value="WD40"/>
    <property type="match status" value="8"/>
</dbReference>
<keyword evidence="2" id="KW-0677">Repeat</keyword>
<feature type="region of interest" description="Disordered" evidence="4">
    <location>
        <begin position="931"/>
        <end position="950"/>
    </location>
</feature>
<dbReference type="CDD" id="cd00200">
    <property type="entry name" value="WD40"/>
    <property type="match status" value="2"/>
</dbReference>
<dbReference type="RefSeq" id="WP_106256509.1">
    <property type="nucleotide sequence ID" value="NZ_CAWNSW010000157.1"/>
</dbReference>
<dbReference type="SMART" id="SM00320">
    <property type="entry name" value="WD40"/>
    <property type="match status" value="13"/>
</dbReference>
<gene>
    <name evidence="7" type="ORF">C7B82_11890</name>
</gene>
<dbReference type="GO" id="GO:0006508">
    <property type="term" value="P:proteolysis"/>
    <property type="evidence" value="ECO:0007669"/>
    <property type="project" value="InterPro"/>
</dbReference>
<feature type="repeat" description="WD" evidence="3">
    <location>
        <begin position="1235"/>
        <end position="1266"/>
    </location>
</feature>
<dbReference type="PROSITE" id="PS00678">
    <property type="entry name" value="WD_REPEATS_1"/>
    <property type="match status" value="1"/>
</dbReference>
<dbReference type="InterPro" id="IPR001680">
    <property type="entry name" value="WD40_rpt"/>
</dbReference>
<dbReference type="InterPro" id="IPR036322">
    <property type="entry name" value="WD40_repeat_dom_sf"/>
</dbReference>
<feature type="repeat" description="WD" evidence="3">
    <location>
        <begin position="1072"/>
        <end position="1113"/>
    </location>
</feature>